<dbReference type="Pfam" id="PF13456">
    <property type="entry name" value="RVT_3"/>
    <property type="match status" value="2"/>
</dbReference>
<name>A0A8S9QII9_BRACR</name>
<proteinExistence type="predicted"/>
<organism evidence="2 3">
    <name type="scientific">Brassica cretica</name>
    <name type="common">Mustard</name>
    <dbReference type="NCBI Taxonomy" id="69181"/>
    <lineage>
        <taxon>Eukaryota</taxon>
        <taxon>Viridiplantae</taxon>
        <taxon>Streptophyta</taxon>
        <taxon>Embryophyta</taxon>
        <taxon>Tracheophyta</taxon>
        <taxon>Spermatophyta</taxon>
        <taxon>Magnoliopsida</taxon>
        <taxon>eudicotyledons</taxon>
        <taxon>Gunneridae</taxon>
        <taxon>Pentapetalae</taxon>
        <taxon>rosids</taxon>
        <taxon>malvids</taxon>
        <taxon>Brassicales</taxon>
        <taxon>Brassicaceae</taxon>
        <taxon>Brassiceae</taxon>
        <taxon>Brassica</taxon>
    </lineage>
</organism>
<comment type="caution">
    <text evidence="2">The sequence shown here is derived from an EMBL/GenBank/DDBJ whole genome shotgun (WGS) entry which is preliminary data.</text>
</comment>
<dbReference type="Proteomes" id="UP000712600">
    <property type="component" value="Unassembled WGS sequence"/>
</dbReference>
<evidence type="ECO:0000313" key="2">
    <source>
        <dbReference type="EMBL" id="KAF3539793.1"/>
    </source>
</evidence>
<protein>
    <recommendedName>
        <fullName evidence="1">RNase H type-1 domain-containing protein</fullName>
    </recommendedName>
</protein>
<dbReference type="PANTHER" id="PTHR47074:SF11">
    <property type="entry name" value="REVERSE TRANSCRIPTASE-LIKE PROTEIN"/>
    <property type="match status" value="1"/>
</dbReference>
<dbReference type="InterPro" id="IPR052929">
    <property type="entry name" value="RNase_H-like_EbsB-rel"/>
</dbReference>
<accession>A0A8S9QII9</accession>
<evidence type="ECO:0000313" key="3">
    <source>
        <dbReference type="Proteomes" id="UP000712600"/>
    </source>
</evidence>
<evidence type="ECO:0000259" key="1">
    <source>
        <dbReference type="Pfam" id="PF13456"/>
    </source>
</evidence>
<sequence length="322" mass="38014">MLMMKNFFIPEEVGNLIPWIVWYLWKFRNGILFESRSKTATEVVVKALEEAEFWLLAQKNDELREKEELEAMTVVRKSWSVPPRGWLKGNIGVDWNRAQVRSGATWVVRDERGKVRLHKRRAFSNIRSLEEAKYQAMLWTLESFHSHHLDRIIIAIDDATLPSIVLRPRAWPSFKCQHAEIMKRMEKISYVALGTSFWLMELFENEEWMSSVVPPRGWLKGNIGVDWNRGQVRSGATWVVRDERGKVRLHRRRAFSNIRSLEGAKYQAMLWALESFHSHHLDRIIIAIDDATLPSIVLRPRAWPNFKCQHAEIMKRMEKIVW</sequence>
<reference evidence="2" key="1">
    <citation type="submission" date="2019-12" db="EMBL/GenBank/DDBJ databases">
        <title>Genome sequencing and annotation of Brassica cretica.</title>
        <authorList>
            <person name="Studholme D.J."/>
            <person name="Sarris P."/>
        </authorList>
    </citation>
    <scope>NUCLEOTIDE SEQUENCE</scope>
    <source>
        <strain evidence="2">PFS-109/04</strain>
        <tissue evidence="2">Leaf</tissue>
    </source>
</reference>
<dbReference type="EMBL" id="QGKX02001290">
    <property type="protein sequence ID" value="KAF3539793.1"/>
    <property type="molecule type" value="Genomic_DNA"/>
</dbReference>
<gene>
    <name evidence="2" type="ORF">F2Q69_00024212</name>
</gene>
<feature type="domain" description="RNase H type-1" evidence="1">
    <location>
        <begin position="226"/>
        <end position="301"/>
    </location>
</feature>
<dbReference type="GO" id="GO:0003676">
    <property type="term" value="F:nucleic acid binding"/>
    <property type="evidence" value="ECO:0007669"/>
    <property type="project" value="InterPro"/>
</dbReference>
<dbReference type="InterPro" id="IPR002156">
    <property type="entry name" value="RNaseH_domain"/>
</dbReference>
<dbReference type="PANTHER" id="PTHR47074">
    <property type="entry name" value="BNAC02G40300D PROTEIN"/>
    <property type="match status" value="1"/>
</dbReference>
<dbReference type="AlphaFoldDB" id="A0A8S9QII9"/>
<dbReference type="GO" id="GO:0004523">
    <property type="term" value="F:RNA-DNA hybrid ribonuclease activity"/>
    <property type="evidence" value="ECO:0007669"/>
    <property type="project" value="InterPro"/>
</dbReference>
<feature type="domain" description="RNase H type-1" evidence="1">
    <location>
        <begin position="94"/>
        <end position="191"/>
    </location>
</feature>